<dbReference type="GO" id="GO:0016705">
    <property type="term" value="F:oxidoreductase activity, acting on paired donors, with incorporation or reduction of molecular oxygen"/>
    <property type="evidence" value="ECO:0007669"/>
    <property type="project" value="InterPro"/>
</dbReference>
<keyword evidence="2" id="KW-0349">Heme</keyword>
<sequence length="496" mass="55405">MSDETIAQYGLADSFIPPYPHRYTERLSVWKRIELGSKNLLATFREYDFQNKRIKQSFLGQTLHVCNQPEGVRETLHQQAAAFEKKSPVQRHTLEPLLGDGLFVSDGRTWAERRKIVAPIVHGRRVDTFAPIMSDVAAEWCQQWEKAGDGATLDVLFEMGELTAEIISRTIFGAKLGRENTQQIIAGFAAYQKSIQVLDWLTLLNLPDWLPRLRSPRTLRARNKVHRVIDDIMRRFQAGDVDERAVIRSLFEARDADGRPLTKTAIRNEAIVIFMAGHETTANTLAWAFYCVSQSPRVQERLKAEFDSVLGGRTPELSDVANLVYTRAVVEETLRLYPPVPLLGREATAKGTLLGNEVNPGDILIVAPWLLQRNRDIWSLPDHFVPERFVPSIAQRPNKYANIPFASGPRVCPGMTFALTEATICLAALLQHFDVRLQDGLEVETDCRLTLRPTSPLSMTIHRRSPAPAGAGAATVSAVADTSAGAVLAREHDSAQ</sequence>
<gene>
    <name evidence="3" type="ORF">DLJ53_15755</name>
</gene>
<dbReference type="InterPro" id="IPR001128">
    <property type="entry name" value="Cyt_P450"/>
</dbReference>
<dbReference type="PRINTS" id="PR00463">
    <property type="entry name" value="EP450I"/>
</dbReference>
<feature type="binding site" description="axial binding residue" evidence="2">
    <location>
        <position position="412"/>
    </location>
    <ligand>
        <name>heme</name>
        <dbReference type="ChEBI" id="CHEBI:30413"/>
    </ligand>
    <ligandPart>
        <name>Fe</name>
        <dbReference type="ChEBI" id="CHEBI:18248"/>
    </ligandPart>
</feature>
<dbReference type="Pfam" id="PF00067">
    <property type="entry name" value="p450"/>
    <property type="match status" value="1"/>
</dbReference>
<comment type="similarity">
    <text evidence="1">Belongs to the cytochrome P450 family.</text>
</comment>
<dbReference type="GO" id="GO:0020037">
    <property type="term" value="F:heme binding"/>
    <property type="evidence" value="ECO:0007669"/>
    <property type="project" value="InterPro"/>
</dbReference>
<dbReference type="PANTHER" id="PTHR24305">
    <property type="entry name" value="CYTOCHROME P450"/>
    <property type="match status" value="1"/>
</dbReference>
<dbReference type="PANTHER" id="PTHR24305:SF166">
    <property type="entry name" value="CYTOCHROME P450 12A4, MITOCHONDRIAL-RELATED"/>
    <property type="match status" value="1"/>
</dbReference>
<dbReference type="SUPFAM" id="SSF48264">
    <property type="entry name" value="Cytochrome P450"/>
    <property type="match status" value="1"/>
</dbReference>
<dbReference type="InterPro" id="IPR036396">
    <property type="entry name" value="Cyt_P450_sf"/>
</dbReference>
<reference evidence="3 4" key="1">
    <citation type="submission" date="2018-05" db="EMBL/GenBank/DDBJ databases">
        <title>Acuticoccus sediminis sp. nov., isolated from deep-sea sediment of Indian Ocean.</title>
        <authorList>
            <person name="Liu X."/>
            <person name="Lai Q."/>
            <person name="Du Y."/>
            <person name="Sun F."/>
            <person name="Zhang X."/>
            <person name="Wang S."/>
            <person name="Shao Z."/>
        </authorList>
    </citation>
    <scope>NUCLEOTIDE SEQUENCE [LARGE SCALE GENOMIC DNA]</scope>
    <source>
        <strain evidence="3 4">PTG4-2</strain>
    </source>
</reference>
<evidence type="ECO:0000256" key="1">
    <source>
        <dbReference type="ARBA" id="ARBA00010617"/>
    </source>
</evidence>
<dbReference type="Proteomes" id="UP000249590">
    <property type="component" value="Unassembled WGS sequence"/>
</dbReference>
<keyword evidence="2" id="KW-0408">Iron</keyword>
<protein>
    <submittedName>
        <fullName evidence="3">Cytochrome P450</fullName>
    </submittedName>
</protein>
<dbReference type="InterPro" id="IPR050121">
    <property type="entry name" value="Cytochrome_P450_monoxygenase"/>
</dbReference>
<dbReference type="GO" id="GO:0005506">
    <property type="term" value="F:iron ion binding"/>
    <property type="evidence" value="ECO:0007669"/>
    <property type="project" value="InterPro"/>
</dbReference>
<name>A0A8B2NU64_9HYPH</name>
<keyword evidence="4" id="KW-1185">Reference proteome</keyword>
<dbReference type="PRINTS" id="PR00385">
    <property type="entry name" value="P450"/>
</dbReference>
<comment type="caution">
    <text evidence="3">The sequence shown here is derived from an EMBL/GenBank/DDBJ whole genome shotgun (WGS) entry which is preliminary data.</text>
</comment>
<organism evidence="3 4">
    <name type="scientific">Acuticoccus sediminis</name>
    <dbReference type="NCBI Taxonomy" id="2184697"/>
    <lineage>
        <taxon>Bacteria</taxon>
        <taxon>Pseudomonadati</taxon>
        <taxon>Pseudomonadota</taxon>
        <taxon>Alphaproteobacteria</taxon>
        <taxon>Hyphomicrobiales</taxon>
        <taxon>Amorphaceae</taxon>
        <taxon>Acuticoccus</taxon>
    </lineage>
</organism>
<evidence type="ECO:0000256" key="2">
    <source>
        <dbReference type="PIRSR" id="PIRSR602401-1"/>
    </source>
</evidence>
<dbReference type="InterPro" id="IPR002401">
    <property type="entry name" value="Cyt_P450_E_grp-I"/>
</dbReference>
<dbReference type="EMBL" id="QHHQ01000003">
    <property type="protein sequence ID" value="RAI00703.1"/>
    <property type="molecule type" value="Genomic_DNA"/>
</dbReference>
<dbReference type="OrthoDB" id="9764248at2"/>
<evidence type="ECO:0000313" key="4">
    <source>
        <dbReference type="Proteomes" id="UP000249590"/>
    </source>
</evidence>
<dbReference type="Gene3D" id="1.10.630.10">
    <property type="entry name" value="Cytochrome P450"/>
    <property type="match status" value="1"/>
</dbReference>
<dbReference type="GO" id="GO:0004497">
    <property type="term" value="F:monooxygenase activity"/>
    <property type="evidence" value="ECO:0007669"/>
    <property type="project" value="InterPro"/>
</dbReference>
<dbReference type="AlphaFoldDB" id="A0A8B2NU64"/>
<proteinExistence type="inferred from homology"/>
<evidence type="ECO:0000313" key="3">
    <source>
        <dbReference type="EMBL" id="RAI00703.1"/>
    </source>
</evidence>
<keyword evidence="2" id="KW-0479">Metal-binding</keyword>
<accession>A0A8B2NU64</accession>
<comment type="cofactor">
    <cofactor evidence="2">
        <name>heme</name>
        <dbReference type="ChEBI" id="CHEBI:30413"/>
    </cofactor>
</comment>